<dbReference type="PRINTS" id="PR01036">
    <property type="entry name" value="TCRTETB"/>
</dbReference>
<feature type="domain" description="Major facilitator superfamily (MFS) profile" evidence="8">
    <location>
        <begin position="56"/>
        <end position="542"/>
    </location>
</feature>
<keyword evidence="10" id="KW-1185">Reference proteome</keyword>
<dbReference type="PANTHER" id="PTHR23501:SF102">
    <property type="entry name" value="DRUG TRANSPORTER, PUTATIVE (AFU_ORTHOLOGUE AFUA_3G08530)-RELATED"/>
    <property type="match status" value="1"/>
</dbReference>
<feature type="transmembrane region" description="Helical" evidence="7">
    <location>
        <begin position="405"/>
        <end position="424"/>
    </location>
</feature>
<evidence type="ECO:0000313" key="9">
    <source>
        <dbReference type="EMBL" id="CAL1714500.1"/>
    </source>
</evidence>
<organism evidence="9 10">
    <name type="scientific">Somion occarium</name>
    <dbReference type="NCBI Taxonomy" id="3059160"/>
    <lineage>
        <taxon>Eukaryota</taxon>
        <taxon>Fungi</taxon>
        <taxon>Dikarya</taxon>
        <taxon>Basidiomycota</taxon>
        <taxon>Agaricomycotina</taxon>
        <taxon>Agaricomycetes</taxon>
        <taxon>Polyporales</taxon>
        <taxon>Cerrenaceae</taxon>
        <taxon>Somion</taxon>
    </lineage>
</organism>
<dbReference type="InterPro" id="IPR011701">
    <property type="entry name" value="MFS"/>
</dbReference>
<feature type="transmembrane region" description="Helical" evidence="7">
    <location>
        <begin position="179"/>
        <end position="200"/>
    </location>
</feature>
<reference evidence="10" key="1">
    <citation type="submission" date="2024-04" db="EMBL/GenBank/DDBJ databases">
        <authorList>
            <person name="Shaw F."/>
            <person name="Minotto A."/>
        </authorList>
    </citation>
    <scope>NUCLEOTIDE SEQUENCE [LARGE SCALE GENOMIC DNA]</scope>
</reference>
<dbReference type="InterPro" id="IPR036259">
    <property type="entry name" value="MFS_trans_sf"/>
</dbReference>
<keyword evidence="3" id="KW-1003">Cell membrane</keyword>
<keyword evidence="4 7" id="KW-0812">Transmembrane</keyword>
<keyword evidence="2" id="KW-0813">Transport</keyword>
<feature type="transmembrane region" description="Helical" evidence="7">
    <location>
        <begin position="381"/>
        <end position="399"/>
    </location>
</feature>
<dbReference type="CDD" id="cd17502">
    <property type="entry name" value="MFS_Azr1_MDR_like"/>
    <property type="match status" value="1"/>
</dbReference>
<dbReference type="PANTHER" id="PTHR23501">
    <property type="entry name" value="MAJOR FACILITATOR SUPERFAMILY"/>
    <property type="match status" value="1"/>
</dbReference>
<evidence type="ECO:0000256" key="3">
    <source>
        <dbReference type="ARBA" id="ARBA00022475"/>
    </source>
</evidence>
<keyword evidence="5 7" id="KW-1133">Transmembrane helix</keyword>
<evidence type="ECO:0000256" key="6">
    <source>
        <dbReference type="ARBA" id="ARBA00023136"/>
    </source>
</evidence>
<feature type="transmembrane region" description="Helical" evidence="7">
    <location>
        <begin position="91"/>
        <end position="109"/>
    </location>
</feature>
<evidence type="ECO:0000259" key="8">
    <source>
        <dbReference type="PROSITE" id="PS50850"/>
    </source>
</evidence>
<comment type="subcellular location">
    <subcellularLocation>
        <location evidence="1">Cell membrane</location>
        <topology evidence="1">Multi-pass membrane protein</topology>
    </subcellularLocation>
</comment>
<gene>
    <name evidence="9" type="ORF">GFSPODELE1_LOCUS9799</name>
</gene>
<dbReference type="NCBIfam" id="TIGR00711">
    <property type="entry name" value="efflux_EmrB"/>
    <property type="match status" value="1"/>
</dbReference>
<feature type="transmembrane region" description="Helical" evidence="7">
    <location>
        <begin position="352"/>
        <end position="374"/>
    </location>
</feature>
<accession>A0ABP1E359</accession>
<sequence>MSHSASNSANALVHAPASLDNTLTPEMPMNEKKSEPGQAWKADEEQILPHNNMPLVFCSLMLTLFLSALDQTIVATALPTITADLGGGKDYSWVGSAYLLASATLSPLYGKLSDLVGRKIVLYPSILVFLIGSALCGAAQSMAWLIVARAIQGIGGGGIVQMVNIVIGDIVSLEERGKYAGYLGSLWGIASLIGPLVGGAFTDHVSWRWCFWVNLPTGGVATVLLFFFLHLNPVKHNKTVRQHISEFDFPGLFLIMAGVICILFGFTESQLGWGSPATIAPLACGFIVLILAGFWECYTIRSPIVPPRLFQTRTTGILLITTFIHGLCFFSCAFYLPVYFQVLGASATKTGLLMLPNSLGSSISSGLVGFVVVALGDYRQIIWLSWAVMAVGYGIMIMLDEKSSFRALQLVYPLIAGIGFGGLFHPPLIGMQAAMPIKDMATSTATFGLIRQIGATVGTAVGQAIWSTELQKRISAIPNFTLDTSSANLVDSVRQLQNIQPASVQQQVLHAYTKSISMIWLVCTPLVCLSLFMTLFIKKYTLKRKIIRTGKKTGDEEQNSSPTDTSVEIIVDEKIGGEELKSDVLSDALPATTRTNSKPIITS</sequence>
<feature type="transmembrane region" description="Helical" evidence="7">
    <location>
        <begin position="206"/>
        <end position="229"/>
    </location>
</feature>
<proteinExistence type="predicted"/>
<dbReference type="Gene3D" id="1.20.1250.20">
    <property type="entry name" value="MFS general substrate transporter like domains"/>
    <property type="match status" value="1"/>
</dbReference>
<protein>
    <recommendedName>
        <fullName evidence="8">Major facilitator superfamily (MFS) profile domain-containing protein</fullName>
    </recommendedName>
</protein>
<feature type="transmembrane region" description="Helical" evidence="7">
    <location>
        <begin position="316"/>
        <end position="340"/>
    </location>
</feature>
<dbReference type="PROSITE" id="PS50850">
    <property type="entry name" value="MFS"/>
    <property type="match status" value="1"/>
</dbReference>
<evidence type="ECO:0000256" key="7">
    <source>
        <dbReference type="SAM" id="Phobius"/>
    </source>
</evidence>
<evidence type="ECO:0000256" key="5">
    <source>
        <dbReference type="ARBA" id="ARBA00022989"/>
    </source>
</evidence>
<dbReference type="EMBL" id="OZ037951">
    <property type="protein sequence ID" value="CAL1714500.1"/>
    <property type="molecule type" value="Genomic_DNA"/>
</dbReference>
<feature type="transmembrane region" description="Helical" evidence="7">
    <location>
        <begin position="518"/>
        <end position="537"/>
    </location>
</feature>
<name>A0ABP1E359_9APHY</name>
<evidence type="ECO:0000256" key="4">
    <source>
        <dbReference type="ARBA" id="ARBA00022692"/>
    </source>
</evidence>
<dbReference type="Pfam" id="PF07690">
    <property type="entry name" value="MFS_1"/>
    <property type="match status" value="1"/>
</dbReference>
<dbReference type="Proteomes" id="UP001497453">
    <property type="component" value="Chromosome 8"/>
</dbReference>
<dbReference type="Gene3D" id="1.20.1720.10">
    <property type="entry name" value="Multidrug resistance protein D"/>
    <property type="match status" value="1"/>
</dbReference>
<feature type="transmembrane region" description="Helical" evidence="7">
    <location>
        <begin position="55"/>
        <end position="79"/>
    </location>
</feature>
<dbReference type="InterPro" id="IPR020846">
    <property type="entry name" value="MFS_dom"/>
</dbReference>
<dbReference type="InterPro" id="IPR004638">
    <property type="entry name" value="EmrB-like"/>
</dbReference>
<evidence type="ECO:0000256" key="1">
    <source>
        <dbReference type="ARBA" id="ARBA00004651"/>
    </source>
</evidence>
<feature type="transmembrane region" description="Helical" evidence="7">
    <location>
        <begin position="146"/>
        <end position="167"/>
    </location>
</feature>
<evidence type="ECO:0000313" key="10">
    <source>
        <dbReference type="Proteomes" id="UP001497453"/>
    </source>
</evidence>
<feature type="transmembrane region" description="Helical" evidence="7">
    <location>
        <begin position="273"/>
        <end position="295"/>
    </location>
</feature>
<feature type="transmembrane region" description="Helical" evidence="7">
    <location>
        <begin position="121"/>
        <end position="140"/>
    </location>
</feature>
<feature type="transmembrane region" description="Helical" evidence="7">
    <location>
        <begin position="445"/>
        <end position="466"/>
    </location>
</feature>
<dbReference type="SUPFAM" id="SSF103473">
    <property type="entry name" value="MFS general substrate transporter"/>
    <property type="match status" value="1"/>
</dbReference>
<evidence type="ECO:0000256" key="2">
    <source>
        <dbReference type="ARBA" id="ARBA00022448"/>
    </source>
</evidence>
<feature type="transmembrane region" description="Helical" evidence="7">
    <location>
        <begin position="249"/>
        <end position="267"/>
    </location>
</feature>
<keyword evidence="6 7" id="KW-0472">Membrane</keyword>